<dbReference type="CDD" id="cd13131">
    <property type="entry name" value="MATE_NorM_like"/>
    <property type="match status" value="1"/>
</dbReference>
<evidence type="ECO:0000256" key="13">
    <source>
        <dbReference type="SAM" id="Phobius"/>
    </source>
</evidence>
<evidence type="ECO:0000256" key="5">
    <source>
        <dbReference type="ARBA" id="ARBA00022448"/>
    </source>
</evidence>
<evidence type="ECO:0000256" key="11">
    <source>
        <dbReference type="ARBA" id="ARBA00023136"/>
    </source>
</evidence>
<keyword evidence="6" id="KW-0050">Antiport</keyword>
<feature type="transmembrane region" description="Helical" evidence="13">
    <location>
        <begin position="91"/>
        <end position="113"/>
    </location>
</feature>
<dbReference type="InterPro" id="IPR002528">
    <property type="entry name" value="MATE_fam"/>
</dbReference>
<keyword evidence="15" id="KW-1185">Reference proteome</keyword>
<keyword evidence="8 13" id="KW-0812">Transmembrane</keyword>
<evidence type="ECO:0000256" key="10">
    <source>
        <dbReference type="ARBA" id="ARBA00023065"/>
    </source>
</evidence>
<dbReference type="PIRSF" id="PIRSF006603">
    <property type="entry name" value="DinF"/>
    <property type="match status" value="1"/>
</dbReference>
<gene>
    <name evidence="14" type="ORF">AAEO50_15100</name>
</gene>
<keyword evidence="7" id="KW-1003">Cell membrane</keyword>
<comment type="subcellular location">
    <subcellularLocation>
        <location evidence="2">Cell membrane</location>
        <topology evidence="2">Multi-pass membrane protein</topology>
    </subcellularLocation>
</comment>
<feature type="transmembrane region" description="Helical" evidence="13">
    <location>
        <begin position="162"/>
        <end position="182"/>
    </location>
</feature>
<evidence type="ECO:0000256" key="9">
    <source>
        <dbReference type="ARBA" id="ARBA00022989"/>
    </source>
</evidence>
<protein>
    <recommendedName>
        <fullName evidence="4">Probable multidrug resistance protein NorM</fullName>
    </recommendedName>
    <alternativeName>
        <fullName evidence="12">Multidrug-efflux transporter</fullName>
    </alternativeName>
</protein>
<feature type="transmembrane region" description="Helical" evidence="13">
    <location>
        <begin position="316"/>
        <end position="339"/>
    </location>
</feature>
<feature type="transmembrane region" description="Helical" evidence="13">
    <location>
        <begin position="133"/>
        <end position="150"/>
    </location>
</feature>
<comment type="function">
    <text evidence="1">Multidrug efflux pump.</text>
</comment>
<keyword evidence="9 13" id="KW-1133">Transmembrane helix</keyword>
<dbReference type="InterPro" id="IPR048279">
    <property type="entry name" value="MdtK-like"/>
</dbReference>
<dbReference type="PANTHER" id="PTHR43298:SF2">
    <property type="entry name" value="FMN_FAD EXPORTER YEEO-RELATED"/>
    <property type="match status" value="1"/>
</dbReference>
<evidence type="ECO:0000256" key="2">
    <source>
        <dbReference type="ARBA" id="ARBA00004651"/>
    </source>
</evidence>
<evidence type="ECO:0000256" key="6">
    <source>
        <dbReference type="ARBA" id="ARBA00022449"/>
    </source>
</evidence>
<keyword evidence="11 13" id="KW-0472">Membrane</keyword>
<accession>A0ABU9KBX5</accession>
<keyword evidence="10" id="KW-0406">Ion transport</keyword>
<dbReference type="PANTHER" id="PTHR43298">
    <property type="entry name" value="MULTIDRUG RESISTANCE PROTEIN NORM-RELATED"/>
    <property type="match status" value="1"/>
</dbReference>
<evidence type="ECO:0000256" key="7">
    <source>
        <dbReference type="ARBA" id="ARBA00022475"/>
    </source>
</evidence>
<dbReference type="Proteomes" id="UP001389717">
    <property type="component" value="Unassembled WGS sequence"/>
</dbReference>
<dbReference type="Pfam" id="PF01554">
    <property type="entry name" value="MatE"/>
    <property type="match status" value="2"/>
</dbReference>
<comment type="caution">
    <text evidence="14">The sequence shown here is derived from an EMBL/GenBank/DDBJ whole genome shotgun (WGS) entry which is preliminary data.</text>
</comment>
<dbReference type="EMBL" id="JBBYAF010000031">
    <property type="protein sequence ID" value="MEL3973616.1"/>
    <property type="molecule type" value="Genomic_DNA"/>
</dbReference>
<feature type="transmembrane region" description="Helical" evidence="13">
    <location>
        <begin position="351"/>
        <end position="369"/>
    </location>
</feature>
<feature type="transmembrane region" description="Helical" evidence="13">
    <location>
        <begin position="241"/>
        <end position="266"/>
    </location>
</feature>
<dbReference type="InterPro" id="IPR050222">
    <property type="entry name" value="MATE_MdtK"/>
</dbReference>
<evidence type="ECO:0000256" key="3">
    <source>
        <dbReference type="ARBA" id="ARBA00010199"/>
    </source>
</evidence>
<evidence type="ECO:0000256" key="8">
    <source>
        <dbReference type="ARBA" id="ARBA00022692"/>
    </source>
</evidence>
<reference evidence="14 15" key="1">
    <citation type="submission" date="2024-04" db="EMBL/GenBank/DDBJ databases">
        <title>Bacillus oryzaecorticis sp. nov., a moderately halophilic bacterium isolated from rice husks.</title>
        <authorList>
            <person name="Zhu H.-S."/>
        </authorList>
    </citation>
    <scope>NUCLEOTIDE SEQUENCE [LARGE SCALE GENOMIC DNA]</scope>
    <source>
        <strain evidence="14 15">ZC255</strain>
    </source>
</reference>
<feature type="transmembrane region" description="Helical" evidence="13">
    <location>
        <begin position="202"/>
        <end position="221"/>
    </location>
</feature>
<dbReference type="RefSeq" id="WP_341985113.1">
    <property type="nucleotide sequence ID" value="NZ_JBBYAF010000031.1"/>
</dbReference>
<keyword evidence="5" id="KW-0813">Transport</keyword>
<name>A0ABU9KBX5_9BACI</name>
<feature type="transmembrane region" description="Helical" evidence="13">
    <location>
        <begin position="12"/>
        <end position="34"/>
    </location>
</feature>
<sequence>MKQTYSIKEKLGQLSIILVPILVTQLGMFAMNFFDTIMSGQFSPTDLAGVAIGSSLWVPVFTGLSGILLAVTPIVAHLIGGGKKKEVPHTVFQGVYAAIFLSMIVIFIGIIVLDPILNGMKLEEEVHRVAKEYLIALSIGMIPLFIYNVLRSFIDALGLTRVTMFITLLSLPINVFFNYIFIFGKLGVPALGGVGAGYASAISYWAIMGIAFWVIHTKSPFQEFTIFKTMQKPRIRKWKEIFKIGVPIGLSIFFEVSIFSAVTLLMSGYKTAVIAAHQAALNFASFLYMIPLSISMALTIVVGFEVGAKRLKDAKVYSWMGVSIALILAVLYGIILYLFRNEIAYLYTDDLYVLELIGHFLLYAVFFQLSDAIQAPVQGALRGYKDVNITFVMALISYWVIGLPLGYLLANFTEFGPYGYWLGLTSGLTAGALTLSGRLLHIQKKYRKEYMKEMKA</sequence>
<proteinExistence type="inferred from homology"/>
<organism evidence="14 15">
    <name type="scientific">Rossellomorea oryzaecorticis</name>
    <dbReference type="NCBI Taxonomy" id="1396505"/>
    <lineage>
        <taxon>Bacteria</taxon>
        <taxon>Bacillati</taxon>
        <taxon>Bacillota</taxon>
        <taxon>Bacilli</taxon>
        <taxon>Bacillales</taxon>
        <taxon>Bacillaceae</taxon>
        <taxon>Rossellomorea</taxon>
    </lineage>
</organism>
<evidence type="ECO:0000313" key="14">
    <source>
        <dbReference type="EMBL" id="MEL3973616.1"/>
    </source>
</evidence>
<dbReference type="NCBIfam" id="TIGR00797">
    <property type="entry name" value="matE"/>
    <property type="match status" value="1"/>
</dbReference>
<feature type="transmembrane region" description="Helical" evidence="13">
    <location>
        <begin position="418"/>
        <end position="440"/>
    </location>
</feature>
<evidence type="ECO:0000256" key="4">
    <source>
        <dbReference type="ARBA" id="ARBA00020268"/>
    </source>
</evidence>
<feature type="transmembrane region" description="Helical" evidence="13">
    <location>
        <begin position="286"/>
        <end position="304"/>
    </location>
</feature>
<evidence type="ECO:0000256" key="1">
    <source>
        <dbReference type="ARBA" id="ARBA00003408"/>
    </source>
</evidence>
<evidence type="ECO:0000313" key="15">
    <source>
        <dbReference type="Proteomes" id="UP001389717"/>
    </source>
</evidence>
<feature type="transmembrane region" description="Helical" evidence="13">
    <location>
        <begin position="54"/>
        <end position="79"/>
    </location>
</feature>
<evidence type="ECO:0000256" key="12">
    <source>
        <dbReference type="ARBA" id="ARBA00031636"/>
    </source>
</evidence>
<comment type="similarity">
    <text evidence="3">Belongs to the multi antimicrobial extrusion (MATE) (TC 2.A.66.1) family.</text>
</comment>
<feature type="transmembrane region" description="Helical" evidence="13">
    <location>
        <begin position="389"/>
        <end position="412"/>
    </location>
</feature>